<organism evidence="7 8">
    <name type="scientific">Paenactinomyces guangxiensis</name>
    <dbReference type="NCBI Taxonomy" id="1490290"/>
    <lineage>
        <taxon>Bacteria</taxon>
        <taxon>Bacillati</taxon>
        <taxon>Bacillota</taxon>
        <taxon>Bacilli</taxon>
        <taxon>Bacillales</taxon>
        <taxon>Thermoactinomycetaceae</taxon>
        <taxon>Paenactinomyces</taxon>
    </lineage>
</organism>
<keyword evidence="1" id="KW-0436">Ligase</keyword>
<dbReference type="EMBL" id="JACEIQ010000014">
    <property type="protein sequence ID" value="MBA4495343.1"/>
    <property type="molecule type" value="Genomic_DNA"/>
</dbReference>
<dbReference type="GO" id="GO:0046872">
    <property type="term" value="F:metal ion binding"/>
    <property type="evidence" value="ECO:0007669"/>
    <property type="project" value="UniProtKB-KW"/>
</dbReference>
<protein>
    <submittedName>
        <fullName evidence="7">Glutathionylspermidine synthase family protein</fullName>
    </submittedName>
</protein>
<dbReference type="AlphaFoldDB" id="A0A7W1WSU7"/>
<dbReference type="RefSeq" id="WP_181752778.1">
    <property type="nucleotide sequence ID" value="NZ_JACEIQ010000014.1"/>
</dbReference>
<evidence type="ECO:0000313" key="7">
    <source>
        <dbReference type="EMBL" id="MBA4495343.1"/>
    </source>
</evidence>
<evidence type="ECO:0000259" key="6">
    <source>
        <dbReference type="Pfam" id="PF03738"/>
    </source>
</evidence>
<dbReference type="SUPFAM" id="SSF52440">
    <property type="entry name" value="PreATP-grasp domain"/>
    <property type="match status" value="1"/>
</dbReference>
<feature type="domain" description="Glutathionylspermidine synthase pre-ATP-grasp-like" evidence="6">
    <location>
        <begin position="22"/>
        <end position="414"/>
    </location>
</feature>
<evidence type="ECO:0000313" key="8">
    <source>
        <dbReference type="Proteomes" id="UP000535491"/>
    </source>
</evidence>
<evidence type="ECO:0000256" key="3">
    <source>
        <dbReference type="ARBA" id="ARBA00022741"/>
    </source>
</evidence>
<comment type="caution">
    <text evidence="7">The sequence shown here is derived from an EMBL/GenBank/DDBJ whole genome shotgun (WGS) entry which is preliminary data.</text>
</comment>
<accession>A0A7W1WSU7</accession>
<keyword evidence="5" id="KW-0460">Magnesium</keyword>
<dbReference type="GO" id="GO:0016874">
    <property type="term" value="F:ligase activity"/>
    <property type="evidence" value="ECO:0007669"/>
    <property type="project" value="UniProtKB-KW"/>
</dbReference>
<sequence>MDLDGQSYEFRREEIYSPLREEGTFTWDSMYNQEYALASIHAITESFRAEIAYATEKLGEIFARTIYVVQRGSNDLLKELGIPREAWQAVRLTVASHIPTVVGRFDFAFTPHGLKMLEFNSDTPTGVVEAFYVNGKVCEYFGWENPNQEMDKQILASFQDIVSRYKQMGMKTDEVCFSSLDWHAEDSGTTRYLMQKSGLKARYVPLSALAVKGRRLYAYDEMSKGYQPVDVLYRLHAIEILAEESDDDGYPTGAHVLDLVAGKRLALINPPGAFIAQTKALQALIWNLHETNTFFTAEEHELIGTYLLPTYMENQFRGKKAYVRKPIFGREGGAVTLFDPSGNPIASDKESLYWDQMMVYQQLAELEQVEVQTLKGPFQGQLLWGSFLVGGQASAIVARVDQKITGNLSYFLPVGIPT</sequence>
<evidence type="ECO:0000256" key="5">
    <source>
        <dbReference type="ARBA" id="ARBA00022842"/>
    </source>
</evidence>
<dbReference type="GO" id="GO:0005524">
    <property type="term" value="F:ATP binding"/>
    <property type="evidence" value="ECO:0007669"/>
    <property type="project" value="UniProtKB-KW"/>
</dbReference>
<dbReference type="InterPro" id="IPR005494">
    <property type="entry name" value="GSPS_pre-ATP-grasp-like_dom"/>
</dbReference>
<reference evidence="7 8" key="1">
    <citation type="submission" date="2020-07" db="EMBL/GenBank/DDBJ databases">
        <authorList>
            <person name="Feng H."/>
        </authorList>
    </citation>
    <scope>NUCLEOTIDE SEQUENCE [LARGE SCALE GENOMIC DNA]</scope>
    <source>
        <strain evidence="8">s-10</strain>
    </source>
</reference>
<dbReference type="SUPFAM" id="SSF56059">
    <property type="entry name" value="Glutathione synthetase ATP-binding domain-like"/>
    <property type="match status" value="1"/>
</dbReference>
<gene>
    <name evidence="7" type="ORF">H1191_13615</name>
</gene>
<dbReference type="Gene3D" id="3.30.1490.330">
    <property type="match status" value="1"/>
</dbReference>
<name>A0A7W1WSU7_9BACL</name>
<evidence type="ECO:0000256" key="1">
    <source>
        <dbReference type="ARBA" id="ARBA00022598"/>
    </source>
</evidence>
<dbReference type="InterPro" id="IPR016185">
    <property type="entry name" value="PreATP-grasp_dom_sf"/>
</dbReference>
<keyword evidence="8" id="KW-1185">Reference proteome</keyword>
<dbReference type="Proteomes" id="UP000535491">
    <property type="component" value="Unassembled WGS sequence"/>
</dbReference>
<keyword evidence="4" id="KW-0067">ATP-binding</keyword>
<dbReference type="Pfam" id="PF03738">
    <property type="entry name" value="GSP_synth"/>
    <property type="match status" value="1"/>
</dbReference>
<keyword evidence="3" id="KW-0547">Nucleotide-binding</keyword>
<evidence type="ECO:0000256" key="4">
    <source>
        <dbReference type="ARBA" id="ARBA00022840"/>
    </source>
</evidence>
<keyword evidence="2" id="KW-0479">Metal-binding</keyword>
<proteinExistence type="predicted"/>
<evidence type="ECO:0000256" key="2">
    <source>
        <dbReference type="ARBA" id="ARBA00022723"/>
    </source>
</evidence>